<feature type="signal peptide" evidence="1">
    <location>
        <begin position="1"/>
        <end position="22"/>
    </location>
</feature>
<name>A0AAX1NDR6_9BACT</name>
<keyword evidence="3" id="KW-1185">Reference proteome</keyword>
<sequence length="773" mass="90665">MKNSIQYIITLLLLLCNVFVFAQNKEKEEEDIATTLERKKYEDIDYKKYYPELKPQYDTEISDAQLQELKKIIKYQPLEVNPLFQVSEYYYQRINSFDVLRQYQAIQSTCDSATRYIELFEKNLTEKEIKKKWKRYYLEFLQFPANQGKGLEKVTQIEIQSELARRKEVLAKQKSEVDSIYINFKECINEYLIANEQFREVCGKYPTIKDFYILAEYDNVFEEIQPIKDHYLKALEAFQRYKQALEIHPIEGYTTEIIEVGIDNYRIHGLTTTSFLNEDIRMWNYAKWFDDVSQFYQAEILPMRSLVTAYDHYLNDVINQKEKSNVPSEDRFYLDVRKIGKIKKYDPNAFPVNIYEYKEQKINLLNQITYSEVLNSGRKGDLKYIRSQADIWTECRKAIHRLRKIPTDQNSMGYKKHATFFAQEYQDDLSNYVNNEKSSIKLTQQKSEDLLKTIIENYFSSTLSDSAQFVAYQKDSISLESIQETNDFIVRRMKTIHTRPNKDDHTLVIGTIKDKKSLAVFVADIDTLNEVNWLSKYEFDKKEYQDAPNIDIPNINVKGGVVHLMLSAEGIKVGDNEISLDNKVVIFDAKTGNQLNEIPVSSQRYPRVFEYLQETKSYLIAYKGKTKNSIQEYDTLNIQNIKIDGEQLWSSNYLMKGMITEILPLQNQFLLVANINKLSDINETNVLLANNMEFGKFNTAILKIDSFGQAKDGTVLKSEQPYESIFALSDYDNTLNLIGVKGDYSRDKNYTNKDLMLVSMRINNLKVEEKNIQ</sequence>
<keyword evidence="1" id="KW-0732">Signal</keyword>
<dbReference type="Proteomes" id="UP000678679">
    <property type="component" value="Chromosome 2"/>
</dbReference>
<accession>A0AAX1NDR6</accession>
<dbReference type="EMBL" id="CP076133">
    <property type="protein sequence ID" value="QWG04312.1"/>
    <property type="molecule type" value="Genomic_DNA"/>
</dbReference>
<feature type="chain" id="PRO_5043735148" evidence="1">
    <location>
        <begin position="23"/>
        <end position="773"/>
    </location>
</feature>
<dbReference type="KEGG" id="fya:KMW28_25805"/>
<evidence type="ECO:0000313" key="2">
    <source>
        <dbReference type="EMBL" id="QWG04312.1"/>
    </source>
</evidence>
<evidence type="ECO:0000256" key="1">
    <source>
        <dbReference type="SAM" id="SignalP"/>
    </source>
</evidence>
<gene>
    <name evidence="2" type="ORF">KMW28_25805</name>
</gene>
<proteinExistence type="predicted"/>
<dbReference type="RefSeq" id="WP_169663792.1">
    <property type="nucleotide sequence ID" value="NZ_CP076133.1"/>
</dbReference>
<protein>
    <submittedName>
        <fullName evidence="2">Uncharacterized protein</fullName>
    </submittedName>
</protein>
<reference evidence="2 3" key="1">
    <citation type="submission" date="2021-05" db="EMBL/GenBank/DDBJ databases">
        <title>Comparative genomic studies on the polysaccharide-degrading batcterial strains of the Flammeovirga genus.</title>
        <authorList>
            <person name="Zewei F."/>
            <person name="Zheng Z."/>
            <person name="Yu L."/>
            <person name="Ruyue G."/>
            <person name="Yanhong M."/>
            <person name="Yuanyuan C."/>
            <person name="Jingyan G."/>
            <person name="Wenjun H."/>
        </authorList>
    </citation>
    <scope>NUCLEOTIDE SEQUENCE [LARGE SCALE GENOMIC DNA]</scope>
    <source>
        <strain evidence="2 3">NBRC:100898</strain>
    </source>
</reference>
<organism evidence="2 3">
    <name type="scientific">Flammeovirga yaeyamensis</name>
    <dbReference type="NCBI Taxonomy" id="367791"/>
    <lineage>
        <taxon>Bacteria</taxon>
        <taxon>Pseudomonadati</taxon>
        <taxon>Bacteroidota</taxon>
        <taxon>Cytophagia</taxon>
        <taxon>Cytophagales</taxon>
        <taxon>Flammeovirgaceae</taxon>
        <taxon>Flammeovirga</taxon>
    </lineage>
</organism>
<dbReference type="AlphaFoldDB" id="A0AAX1NDR6"/>
<evidence type="ECO:0000313" key="3">
    <source>
        <dbReference type="Proteomes" id="UP000678679"/>
    </source>
</evidence>